<evidence type="ECO:0000313" key="3">
    <source>
        <dbReference type="WBParaSite" id="nRc.2.0.1.t34090-RA"/>
    </source>
</evidence>
<evidence type="ECO:0000313" key="2">
    <source>
        <dbReference type="Proteomes" id="UP000887565"/>
    </source>
</evidence>
<feature type="region of interest" description="Disordered" evidence="1">
    <location>
        <begin position="25"/>
        <end position="45"/>
    </location>
</feature>
<keyword evidence="2" id="KW-1185">Reference proteome</keyword>
<proteinExistence type="predicted"/>
<protein>
    <submittedName>
        <fullName evidence="3">Uncharacterized protein</fullName>
    </submittedName>
</protein>
<dbReference type="WBParaSite" id="nRc.2.0.1.t34090-RA">
    <property type="protein sequence ID" value="nRc.2.0.1.t34090-RA"/>
    <property type="gene ID" value="nRc.2.0.1.g34090"/>
</dbReference>
<evidence type="ECO:0000256" key="1">
    <source>
        <dbReference type="SAM" id="MobiDB-lite"/>
    </source>
</evidence>
<sequence>MPGLCMKTTMAQLTGNIAQLTAQQMAPAPRNPMPSMTPLAHVQNAGDHPSGAHLQMCSYHRRCTHKDASCQAQHLNSPCPSNAAATCAGRCYCFRMRAHPTD</sequence>
<dbReference type="Proteomes" id="UP000887565">
    <property type="component" value="Unplaced"/>
</dbReference>
<dbReference type="AlphaFoldDB" id="A0A915K5S6"/>
<name>A0A915K5S6_ROMCU</name>
<organism evidence="2 3">
    <name type="scientific">Romanomermis culicivorax</name>
    <name type="common">Nematode worm</name>
    <dbReference type="NCBI Taxonomy" id="13658"/>
    <lineage>
        <taxon>Eukaryota</taxon>
        <taxon>Metazoa</taxon>
        <taxon>Ecdysozoa</taxon>
        <taxon>Nematoda</taxon>
        <taxon>Enoplea</taxon>
        <taxon>Dorylaimia</taxon>
        <taxon>Mermithida</taxon>
        <taxon>Mermithoidea</taxon>
        <taxon>Mermithidae</taxon>
        <taxon>Romanomermis</taxon>
    </lineage>
</organism>
<accession>A0A915K5S6</accession>
<reference evidence="3" key="1">
    <citation type="submission" date="2022-11" db="UniProtKB">
        <authorList>
            <consortium name="WormBaseParasite"/>
        </authorList>
    </citation>
    <scope>IDENTIFICATION</scope>
</reference>